<keyword evidence="1" id="KW-0472">Membrane</keyword>
<evidence type="ECO:0000313" key="2">
    <source>
        <dbReference type="EMBL" id="SDF33020.1"/>
    </source>
</evidence>
<organism evidence="2 3">
    <name type="scientific">Halorientalis regularis</name>
    <dbReference type="NCBI Taxonomy" id="660518"/>
    <lineage>
        <taxon>Archaea</taxon>
        <taxon>Methanobacteriati</taxon>
        <taxon>Methanobacteriota</taxon>
        <taxon>Stenosarchaea group</taxon>
        <taxon>Halobacteria</taxon>
        <taxon>Halobacteriales</taxon>
        <taxon>Haloarculaceae</taxon>
        <taxon>Halorientalis</taxon>
    </lineage>
</organism>
<dbReference type="AlphaFoldDB" id="A0A1G7K7I5"/>
<protein>
    <submittedName>
        <fullName evidence="2">Uncharacterized protein</fullName>
    </submittedName>
</protein>
<dbReference type="EMBL" id="FNBK01000005">
    <property type="protein sequence ID" value="SDF33020.1"/>
    <property type="molecule type" value="Genomic_DNA"/>
</dbReference>
<dbReference type="RefSeq" id="WP_092690570.1">
    <property type="nucleotide sequence ID" value="NZ_FNBK01000005.1"/>
</dbReference>
<keyword evidence="1" id="KW-0812">Transmembrane</keyword>
<sequence>MLGRSGTDASGVRWAMATVVFVLGVGLLAYGVGRSTGALDWRLPPVAYFAVAVVLFAHAALQFRRL</sequence>
<keyword evidence="1" id="KW-1133">Transmembrane helix</keyword>
<name>A0A1G7K7I5_9EURY</name>
<dbReference type="Proteomes" id="UP000199076">
    <property type="component" value="Unassembled WGS sequence"/>
</dbReference>
<dbReference type="STRING" id="660518.SAMN05216218_105197"/>
<feature type="transmembrane region" description="Helical" evidence="1">
    <location>
        <begin position="45"/>
        <end position="63"/>
    </location>
</feature>
<evidence type="ECO:0000313" key="3">
    <source>
        <dbReference type="Proteomes" id="UP000199076"/>
    </source>
</evidence>
<keyword evidence="3" id="KW-1185">Reference proteome</keyword>
<feature type="transmembrane region" description="Helical" evidence="1">
    <location>
        <begin position="12"/>
        <end position="33"/>
    </location>
</feature>
<reference evidence="3" key="1">
    <citation type="submission" date="2016-10" db="EMBL/GenBank/DDBJ databases">
        <authorList>
            <person name="Varghese N."/>
            <person name="Submissions S."/>
        </authorList>
    </citation>
    <scope>NUCLEOTIDE SEQUENCE [LARGE SCALE GENOMIC DNA]</scope>
    <source>
        <strain evidence="3">IBRC-M 10760</strain>
    </source>
</reference>
<proteinExistence type="predicted"/>
<evidence type="ECO:0000256" key="1">
    <source>
        <dbReference type="SAM" id="Phobius"/>
    </source>
</evidence>
<accession>A0A1G7K7I5</accession>
<gene>
    <name evidence="2" type="ORF">SAMN05216218_105197</name>
</gene>